<evidence type="ECO:0000313" key="3">
    <source>
        <dbReference type="Proteomes" id="UP000077069"/>
    </source>
</evidence>
<reference evidence="2 3" key="1">
    <citation type="submission" date="2016-05" db="EMBL/GenBank/DDBJ databases">
        <title>Comparative analysis of secretome profiles of manganese(II)-oxidizing ascomycete fungi.</title>
        <authorList>
            <consortium name="DOE Joint Genome Institute"/>
            <person name="Zeiner C.A."/>
            <person name="Purvine S.O."/>
            <person name="Zink E.M."/>
            <person name="Wu S."/>
            <person name="Pasa-Tolic L."/>
            <person name="Chaput D.L."/>
            <person name="Haridas S."/>
            <person name="Grigoriev I.V."/>
            <person name="Santelli C.M."/>
            <person name="Hansel C.M."/>
        </authorList>
    </citation>
    <scope>NUCLEOTIDE SEQUENCE [LARGE SCALE GENOMIC DNA]</scope>
    <source>
        <strain evidence="2 3">AP3s5-JAC2a</strain>
    </source>
</reference>
<organism evidence="2 3">
    <name type="scientific">Paraphaeosphaeria sporulosa</name>
    <dbReference type="NCBI Taxonomy" id="1460663"/>
    <lineage>
        <taxon>Eukaryota</taxon>
        <taxon>Fungi</taxon>
        <taxon>Dikarya</taxon>
        <taxon>Ascomycota</taxon>
        <taxon>Pezizomycotina</taxon>
        <taxon>Dothideomycetes</taxon>
        <taxon>Pleosporomycetidae</taxon>
        <taxon>Pleosporales</taxon>
        <taxon>Massarineae</taxon>
        <taxon>Didymosphaeriaceae</taxon>
        <taxon>Paraphaeosphaeria</taxon>
    </lineage>
</organism>
<dbReference type="Proteomes" id="UP000077069">
    <property type="component" value="Unassembled WGS sequence"/>
</dbReference>
<dbReference type="RefSeq" id="XP_018040547.1">
    <property type="nucleotide sequence ID" value="XM_018179993.1"/>
</dbReference>
<evidence type="ECO:0000256" key="1">
    <source>
        <dbReference type="SAM" id="MobiDB-lite"/>
    </source>
</evidence>
<accession>A0A177CTE5</accession>
<keyword evidence="3" id="KW-1185">Reference proteome</keyword>
<protein>
    <submittedName>
        <fullName evidence="2">Uncharacterized protein</fullName>
    </submittedName>
</protein>
<dbReference type="PROSITE" id="PS51257">
    <property type="entry name" value="PROKAR_LIPOPROTEIN"/>
    <property type="match status" value="1"/>
</dbReference>
<feature type="compositionally biased region" description="Polar residues" evidence="1">
    <location>
        <begin position="1"/>
        <end position="17"/>
    </location>
</feature>
<name>A0A177CTE5_9PLEO</name>
<gene>
    <name evidence="2" type="ORF">CC84DRAFT_1172637</name>
</gene>
<proteinExistence type="predicted"/>
<dbReference type="EMBL" id="KV441549">
    <property type="protein sequence ID" value="OAG10182.1"/>
    <property type="molecule type" value="Genomic_DNA"/>
</dbReference>
<sequence length="130" mass="14173">MNRRLQSISSIPSTASCNGDMRATGHVRPSRGGTWTNYAASVGSRKDATAGKERRGECPAIKRARRRWISRLHESNPGVRQRMEFGHGQASMPADLPHEPGFRASALSEWVCSGCARITAPVHRVAHPSA</sequence>
<dbReference type="AlphaFoldDB" id="A0A177CTE5"/>
<evidence type="ECO:0000313" key="2">
    <source>
        <dbReference type="EMBL" id="OAG10182.1"/>
    </source>
</evidence>
<dbReference type="InParanoid" id="A0A177CTE5"/>
<dbReference type="GeneID" id="28763479"/>
<feature type="region of interest" description="Disordered" evidence="1">
    <location>
        <begin position="1"/>
        <end position="38"/>
    </location>
</feature>